<proteinExistence type="predicted"/>
<dbReference type="AlphaFoldDB" id="A0AAX1X8T4"/>
<reference evidence="2" key="1">
    <citation type="submission" date="2018-10" db="EMBL/GenBank/DDBJ databases">
        <title>FDA dAtabase for Regulatory Grade micrObial Sequences (FDA-ARGOS): Supporting development and validation of Infectious Disease Dx tests.</title>
        <authorList>
            <person name="Minogue T."/>
            <person name="Wolcott M."/>
            <person name="Wasieloski L."/>
            <person name="Aguilar W."/>
            <person name="Moore D."/>
            <person name="Jaissle J."/>
            <person name="Tallon L."/>
            <person name="Sadzewicz L."/>
            <person name="Zhao X."/>
            <person name="Vavikolanu K."/>
            <person name="Mehta A."/>
            <person name="Aluvathingal J."/>
            <person name="Nadendla S."/>
            <person name="Yan Y."/>
            <person name="Sichtig H."/>
        </authorList>
    </citation>
    <scope>NUCLEOTIDE SEQUENCE [LARGE SCALE GENOMIC DNA]</scope>
    <source>
        <strain evidence="2">FDAARGOS_588</strain>
    </source>
</reference>
<evidence type="ECO:0000313" key="2">
    <source>
        <dbReference type="Proteomes" id="UP000269379"/>
    </source>
</evidence>
<name>A0AAX1X8T4_BURML</name>
<organism evidence="1 2">
    <name type="scientific">Burkholderia mallei</name>
    <name type="common">Pseudomonas mallei</name>
    <dbReference type="NCBI Taxonomy" id="13373"/>
    <lineage>
        <taxon>Bacteria</taxon>
        <taxon>Pseudomonadati</taxon>
        <taxon>Pseudomonadota</taxon>
        <taxon>Betaproteobacteria</taxon>
        <taxon>Burkholderiales</taxon>
        <taxon>Burkholderiaceae</taxon>
        <taxon>Burkholderia</taxon>
        <taxon>pseudomallei group</taxon>
    </lineage>
</organism>
<comment type="caution">
    <text evidence="1">The sequence shown here is derived from an EMBL/GenBank/DDBJ whole genome shotgun (WGS) entry which is preliminary data.</text>
</comment>
<sequence length="79" mass="8265">MRNVHARGKWRGARAIRPIASTPAVPADSSARCAGGGSRCVVAAFAAARRAMRGTGRHGARAPARHARTTRAWAACACR</sequence>
<protein>
    <submittedName>
        <fullName evidence="1">Uncharacterized protein</fullName>
    </submittedName>
</protein>
<gene>
    <name evidence="1" type="ORF">EGT70_14800</name>
</gene>
<dbReference type="Proteomes" id="UP000269379">
    <property type="component" value="Chromosome 1"/>
</dbReference>
<dbReference type="EMBL" id="RKJW01000002">
    <property type="protein sequence ID" value="RPA27003.1"/>
    <property type="molecule type" value="Genomic_DNA"/>
</dbReference>
<evidence type="ECO:0000313" key="1">
    <source>
        <dbReference type="EMBL" id="RPA27003.1"/>
    </source>
</evidence>
<accession>A0AAX1X8T4</accession>